<dbReference type="EMBL" id="FOGB01000011">
    <property type="protein sequence ID" value="SEQ91657.1"/>
    <property type="molecule type" value="Genomic_DNA"/>
</dbReference>
<dbReference type="Proteomes" id="UP000198749">
    <property type="component" value="Unassembled WGS sequence"/>
</dbReference>
<keyword evidence="3 8" id="KW-1133">Transmembrane helix</keyword>
<dbReference type="PANTHER" id="PTHR32089:SF119">
    <property type="entry name" value="METHYL-ACCEPTING CHEMOTAXIS PROTEIN CTPL"/>
    <property type="match status" value="1"/>
</dbReference>
<evidence type="ECO:0000256" key="3">
    <source>
        <dbReference type="ARBA" id="ARBA00022989"/>
    </source>
</evidence>
<keyword evidence="5 7" id="KW-0807">Transducer</keyword>
<dbReference type="Pfam" id="PF00015">
    <property type="entry name" value="MCPsignal"/>
    <property type="match status" value="1"/>
</dbReference>
<dbReference type="Gene3D" id="1.10.287.950">
    <property type="entry name" value="Methyl-accepting chemotaxis protein"/>
    <property type="match status" value="1"/>
</dbReference>
<dbReference type="PROSITE" id="PS50111">
    <property type="entry name" value="CHEMOTAXIS_TRANSDUC_2"/>
    <property type="match status" value="1"/>
</dbReference>
<dbReference type="InterPro" id="IPR003660">
    <property type="entry name" value="HAMP_dom"/>
</dbReference>
<dbReference type="FunFam" id="1.10.287.950:FF:000001">
    <property type="entry name" value="Methyl-accepting chemotaxis sensory transducer"/>
    <property type="match status" value="1"/>
</dbReference>
<dbReference type="InterPro" id="IPR004090">
    <property type="entry name" value="Chemotax_Me-accpt_rcpt"/>
</dbReference>
<dbReference type="SMART" id="SM00283">
    <property type="entry name" value="MA"/>
    <property type="match status" value="1"/>
</dbReference>
<organism evidence="11 12">
    <name type="scientific">Amphritea atlantica</name>
    <dbReference type="NCBI Taxonomy" id="355243"/>
    <lineage>
        <taxon>Bacteria</taxon>
        <taxon>Pseudomonadati</taxon>
        <taxon>Pseudomonadota</taxon>
        <taxon>Gammaproteobacteria</taxon>
        <taxon>Oceanospirillales</taxon>
        <taxon>Oceanospirillaceae</taxon>
        <taxon>Amphritea</taxon>
    </lineage>
</organism>
<accession>A0A1H9JXW1</accession>
<evidence type="ECO:0000256" key="5">
    <source>
        <dbReference type="ARBA" id="ARBA00023224"/>
    </source>
</evidence>
<proteinExistence type="inferred from homology"/>
<evidence type="ECO:0000256" key="6">
    <source>
        <dbReference type="ARBA" id="ARBA00029447"/>
    </source>
</evidence>
<evidence type="ECO:0000259" key="9">
    <source>
        <dbReference type="PROSITE" id="PS50111"/>
    </source>
</evidence>
<evidence type="ECO:0000313" key="11">
    <source>
        <dbReference type="EMBL" id="SEQ91657.1"/>
    </source>
</evidence>
<dbReference type="RefSeq" id="WP_091360294.1">
    <property type="nucleotide sequence ID" value="NZ_AP025284.1"/>
</dbReference>
<dbReference type="InterPro" id="IPR004089">
    <property type="entry name" value="MCPsignal_dom"/>
</dbReference>
<dbReference type="AlphaFoldDB" id="A0A1H9JXW1"/>
<dbReference type="GO" id="GO:0016020">
    <property type="term" value="C:membrane"/>
    <property type="evidence" value="ECO:0007669"/>
    <property type="project" value="UniProtKB-SubCell"/>
</dbReference>
<dbReference type="PRINTS" id="PR00260">
    <property type="entry name" value="CHEMTRNSDUCR"/>
</dbReference>
<dbReference type="SMART" id="SM00304">
    <property type="entry name" value="HAMP"/>
    <property type="match status" value="1"/>
</dbReference>
<evidence type="ECO:0000256" key="2">
    <source>
        <dbReference type="ARBA" id="ARBA00022692"/>
    </source>
</evidence>
<dbReference type="CDD" id="cd11386">
    <property type="entry name" value="MCP_signal"/>
    <property type="match status" value="1"/>
</dbReference>
<dbReference type="Gene3D" id="1.10.8.500">
    <property type="entry name" value="HAMP domain in histidine kinase"/>
    <property type="match status" value="1"/>
</dbReference>
<dbReference type="GO" id="GO:0007165">
    <property type="term" value="P:signal transduction"/>
    <property type="evidence" value="ECO:0007669"/>
    <property type="project" value="UniProtKB-KW"/>
</dbReference>
<evidence type="ECO:0000313" key="12">
    <source>
        <dbReference type="Proteomes" id="UP000198749"/>
    </source>
</evidence>
<name>A0A1H9JXW1_9GAMM</name>
<evidence type="ECO:0000259" key="10">
    <source>
        <dbReference type="PROSITE" id="PS50885"/>
    </source>
</evidence>
<feature type="transmembrane region" description="Helical" evidence="8">
    <location>
        <begin position="180"/>
        <end position="200"/>
    </location>
</feature>
<dbReference type="STRING" id="355243.SAMN03080615_03215"/>
<keyword evidence="12" id="KW-1185">Reference proteome</keyword>
<dbReference type="GO" id="GO:0006935">
    <property type="term" value="P:chemotaxis"/>
    <property type="evidence" value="ECO:0007669"/>
    <property type="project" value="InterPro"/>
</dbReference>
<gene>
    <name evidence="11" type="ORF">SAMN03080615_03215</name>
</gene>
<evidence type="ECO:0000256" key="1">
    <source>
        <dbReference type="ARBA" id="ARBA00004141"/>
    </source>
</evidence>
<comment type="similarity">
    <text evidence="6">Belongs to the methyl-accepting chemotaxis (MCP) protein family.</text>
</comment>
<dbReference type="Pfam" id="PF00672">
    <property type="entry name" value="HAMP"/>
    <property type="match status" value="1"/>
</dbReference>
<comment type="subcellular location">
    <subcellularLocation>
        <location evidence="1">Membrane</location>
        <topology evidence="1">Multi-pass membrane protein</topology>
    </subcellularLocation>
</comment>
<evidence type="ECO:0000256" key="8">
    <source>
        <dbReference type="SAM" id="Phobius"/>
    </source>
</evidence>
<dbReference type="PANTHER" id="PTHR32089">
    <property type="entry name" value="METHYL-ACCEPTING CHEMOTAXIS PROTEIN MCPB"/>
    <property type="match status" value="1"/>
</dbReference>
<dbReference type="CDD" id="cd06225">
    <property type="entry name" value="HAMP"/>
    <property type="match status" value="1"/>
</dbReference>
<sequence>MAIQTKVNLSLAFVFLIVLITSVSVIYRSETNLSSDIALKNTQNTAEAYFDSINIMMLSGAMANRQTLQSKILGNPELTEARIIRGEPVRSMYGEGTPDSHIQDDLDKRAMNGETIAVELDDEKGHRMTVVRPMHASSDYKGTNCLQCHPVEEGTILGAVRVTYSFANIDKHIFANIRNIALVELGMFIIALFLVGWMIHRIVLKPINTMNDTIREIEQNADLTQQLKIESNDEIGQMSASFNSMLRTFHDSIDHVVQSIAMLGQCSQQIKDVTELANIGTAKQISRAEAVTNAMIAMDGATQNVSATADVTIKASDKALQETRSGVDITTGTVKKIEALQQQIKHATDVIVQLEQQSYNIDAVLSVIQDIAEQTNLLALNAAIEAARAGEQGRGFAVVADEVRTLSQRTQNATVEINGIIGSLQQNAKGAAQVMGQASAATESNVKEIQETSAVLFNIQKEMESIAETNHSISESVKQSSAATLEIEGAVNEINEGSDHAKERVVRLSAISVQINNLADELEKRASQFKL</sequence>
<protein>
    <submittedName>
        <fullName evidence="11">Methyl-accepting chemotaxis protein</fullName>
    </submittedName>
</protein>
<reference evidence="12" key="1">
    <citation type="submission" date="2016-10" db="EMBL/GenBank/DDBJ databases">
        <authorList>
            <person name="Varghese N."/>
            <person name="Submissions S."/>
        </authorList>
    </citation>
    <scope>NUCLEOTIDE SEQUENCE [LARGE SCALE GENOMIC DNA]</scope>
    <source>
        <strain evidence="12">DSM 18887</strain>
    </source>
</reference>
<evidence type="ECO:0000256" key="7">
    <source>
        <dbReference type="PROSITE-ProRule" id="PRU00284"/>
    </source>
</evidence>
<keyword evidence="2 8" id="KW-0812">Transmembrane</keyword>
<dbReference type="GO" id="GO:0004888">
    <property type="term" value="F:transmembrane signaling receptor activity"/>
    <property type="evidence" value="ECO:0007669"/>
    <property type="project" value="InterPro"/>
</dbReference>
<dbReference type="Gene3D" id="3.30.450.290">
    <property type="match status" value="1"/>
</dbReference>
<dbReference type="SUPFAM" id="SSF58104">
    <property type="entry name" value="Methyl-accepting chemotaxis protein (MCP) signaling domain"/>
    <property type="match status" value="1"/>
</dbReference>
<dbReference type="PROSITE" id="PS50885">
    <property type="entry name" value="HAMP"/>
    <property type="match status" value="1"/>
</dbReference>
<keyword evidence="4 8" id="KW-0472">Membrane</keyword>
<evidence type="ECO:0000256" key="4">
    <source>
        <dbReference type="ARBA" id="ARBA00023136"/>
    </source>
</evidence>
<feature type="domain" description="Methyl-accepting transducer" evidence="9">
    <location>
        <begin position="259"/>
        <end position="495"/>
    </location>
</feature>
<feature type="domain" description="HAMP" evidence="10">
    <location>
        <begin position="201"/>
        <end position="254"/>
    </location>
</feature>
<dbReference type="OrthoDB" id="2489132at2"/>